<keyword evidence="4" id="KW-0808">Transferase</keyword>
<accession>F8AZQ3</accession>
<feature type="transmembrane region" description="Helical" evidence="2">
    <location>
        <begin position="333"/>
        <end position="356"/>
    </location>
</feature>
<keyword evidence="2" id="KW-1133">Transmembrane helix</keyword>
<dbReference type="STRING" id="656024.FsymDg_2256"/>
<feature type="region of interest" description="Disordered" evidence="1">
    <location>
        <begin position="401"/>
        <end position="424"/>
    </location>
</feature>
<dbReference type="Pfam" id="PF00535">
    <property type="entry name" value="Glycos_transf_2"/>
    <property type="match status" value="1"/>
</dbReference>
<dbReference type="EMBL" id="CP002801">
    <property type="protein sequence ID" value="AEH09656.1"/>
    <property type="molecule type" value="Genomic_DNA"/>
</dbReference>
<dbReference type="RefSeq" id="WP_013873588.1">
    <property type="nucleotide sequence ID" value="NC_015656.1"/>
</dbReference>
<organism evidence="4 5">
    <name type="scientific">Candidatus Protofrankia datiscae</name>
    <dbReference type="NCBI Taxonomy" id="2716812"/>
    <lineage>
        <taxon>Bacteria</taxon>
        <taxon>Bacillati</taxon>
        <taxon>Actinomycetota</taxon>
        <taxon>Actinomycetes</taxon>
        <taxon>Frankiales</taxon>
        <taxon>Frankiaceae</taxon>
        <taxon>Protofrankia</taxon>
    </lineage>
</organism>
<dbReference type="Gene3D" id="3.90.550.10">
    <property type="entry name" value="Spore Coat Polysaccharide Biosynthesis Protein SpsA, Chain A"/>
    <property type="match status" value="1"/>
</dbReference>
<dbReference type="Proteomes" id="UP000001549">
    <property type="component" value="Chromosome"/>
</dbReference>
<evidence type="ECO:0000256" key="1">
    <source>
        <dbReference type="SAM" id="MobiDB-lite"/>
    </source>
</evidence>
<name>F8AZQ3_9ACTN</name>
<keyword evidence="5" id="KW-1185">Reference proteome</keyword>
<feature type="transmembrane region" description="Helical" evidence="2">
    <location>
        <begin position="368"/>
        <end position="389"/>
    </location>
</feature>
<dbReference type="HOGENOM" id="CLU_038143_2_0_11"/>
<dbReference type="InterPro" id="IPR001173">
    <property type="entry name" value="Glyco_trans_2-like"/>
</dbReference>
<reference evidence="4 5" key="1">
    <citation type="submission" date="2011-05" db="EMBL/GenBank/DDBJ databases">
        <title>Complete sequence of chromosome of Frankia symbiont of Datisca glomerata.</title>
        <authorList>
            <consortium name="US DOE Joint Genome Institute"/>
            <person name="Lucas S."/>
            <person name="Han J."/>
            <person name="Lapidus A."/>
            <person name="Cheng J.-F."/>
            <person name="Goodwin L."/>
            <person name="Pitluck S."/>
            <person name="Peters L."/>
            <person name="Mikhailova N."/>
            <person name="Chertkov O."/>
            <person name="Teshima H."/>
            <person name="Han C."/>
            <person name="Tapia R."/>
            <person name="Land M."/>
            <person name="Hauser L."/>
            <person name="Kyrpides N."/>
            <person name="Ivanova N."/>
            <person name="Pagani I."/>
            <person name="Berry A."/>
            <person name="Pawlowski K."/>
            <person name="Persson T."/>
            <person name="Vanden Heuvel B."/>
            <person name="Benson D."/>
            <person name="Woyke T."/>
        </authorList>
    </citation>
    <scope>NUCLEOTIDE SEQUENCE [LARGE SCALE GENOMIC DNA]</scope>
    <source>
        <strain evidence="5">4085684</strain>
    </source>
</reference>
<dbReference type="InterPro" id="IPR029044">
    <property type="entry name" value="Nucleotide-diphossugar_trans"/>
</dbReference>
<protein>
    <submittedName>
        <fullName evidence="4">Hopene-associated glycosyltransferase HpnB</fullName>
    </submittedName>
</protein>
<sequence length="424" mass="44302">MMTLAACAMLSMLVWLVLSTGHGMFWRTGTRLDAADTGATEPPGGWPAITVIVPARDEAEMLPHTLPALLGQDYPGQLRVLLVDDSSDDGTGEVARVIGRVAGAGDRLTVVDGQPRPAGWAGKVWAMEQGVRAAGPDARWLLFTDADIAHGPHSVTRLVRHATGRGLDLTSLMAVLRTSNRWERLVIPAFVYFFAQLYPFRRANRPTARTAAAAGGCVLLRRAALERAGGIAAIRGAVIDDCSLAKAVKRGGGRIWLGLADRGPGGVRSVRPYPGLADLWKMISRSAYTQLRHSPVLLAGTVVGLVLTYLLPPVAAVIGLAGTLAAGGGAGGTAALVAGIAGLAAWVIMTATYVPMLRYYRQPVWTAVALPAVAVLYTLMTVDSAVAHWRGRGAAWKGRAYSPSASSASSASAPTVGSDSATGT</sequence>
<evidence type="ECO:0000313" key="5">
    <source>
        <dbReference type="Proteomes" id="UP000001549"/>
    </source>
</evidence>
<keyword evidence="2" id="KW-0812">Transmembrane</keyword>
<proteinExistence type="predicted"/>
<feature type="compositionally biased region" description="Low complexity" evidence="1">
    <location>
        <begin position="402"/>
        <end position="414"/>
    </location>
</feature>
<evidence type="ECO:0000259" key="3">
    <source>
        <dbReference type="Pfam" id="PF00535"/>
    </source>
</evidence>
<dbReference type="AlphaFoldDB" id="F8AZQ3"/>
<feature type="domain" description="Glycosyltransferase 2-like" evidence="3">
    <location>
        <begin position="50"/>
        <end position="227"/>
    </location>
</feature>
<dbReference type="SUPFAM" id="SSF53448">
    <property type="entry name" value="Nucleotide-diphospho-sugar transferases"/>
    <property type="match status" value="1"/>
</dbReference>
<dbReference type="KEGG" id="fsy:FsymDg_2256"/>
<evidence type="ECO:0000313" key="4">
    <source>
        <dbReference type="EMBL" id="AEH09656.1"/>
    </source>
</evidence>
<gene>
    <name evidence="4" type="ordered locus">FsymDg_2256</name>
</gene>
<keyword evidence="2" id="KW-0472">Membrane</keyword>
<dbReference type="PANTHER" id="PTHR43646:SF3">
    <property type="entry name" value="SLR1566 PROTEIN"/>
    <property type="match status" value="1"/>
</dbReference>
<dbReference type="PANTHER" id="PTHR43646">
    <property type="entry name" value="GLYCOSYLTRANSFERASE"/>
    <property type="match status" value="1"/>
</dbReference>
<feature type="compositionally biased region" description="Polar residues" evidence="1">
    <location>
        <begin position="415"/>
        <end position="424"/>
    </location>
</feature>
<evidence type="ECO:0000256" key="2">
    <source>
        <dbReference type="SAM" id="Phobius"/>
    </source>
</evidence>
<dbReference type="InterPro" id="IPR017832">
    <property type="entry name" value="Glyco_trans_2_hopen-assoc_HpnB"/>
</dbReference>
<dbReference type="NCBIfam" id="TIGR03469">
    <property type="entry name" value="HpnB"/>
    <property type="match status" value="1"/>
</dbReference>
<dbReference type="eggNOG" id="COG1215">
    <property type="taxonomic scope" value="Bacteria"/>
</dbReference>
<dbReference type="GO" id="GO:0016740">
    <property type="term" value="F:transferase activity"/>
    <property type="evidence" value="ECO:0007669"/>
    <property type="project" value="UniProtKB-KW"/>
</dbReference>
<feature type="transmembrane region" description="Helical" evidence="2">
    <location>
        <begin position="296"/>
        <end position="321"/>
    </location>
</feature>